<comment type="caution">
    <text evidence="6">The sequence shown here is derived from an EMBL/GenBank/DDBJ whole genome shotgun (WGS) entry which is preliminary data.</text>
</comment>
<keyword evidence="1" id="KW-0285">Flavoprotein</keyword>
<dbReference type="OrthoDB" id="3265338at2"/>
<reference evidence="6 7" key="1">
    <citation type="submission" date="2019-06" db="EMBL/GenBank/DDBJ databases">
        <title>Whole genome shotgun sequence of Streptomyces cacaoi subsp. cacaoi NBRC 12748.</title>
        <authorList>
            <person name="Hosoyama A."/>
            <person name="Uohara A."/>
            <person name="Ohji S."/>
            <person name="Ichikawa N."/>
        </authorList>
    </citation>
    <scope>NUCLEOTIDE SEQUENCE [LARGE SCALE GENOMIC DNA]</scope>
    <source>
        <strain evidence="6 7">NBRC 12748</strain>
    </source>
</reference>
<feature type="domain" description="Luciferase-like" evidence="5">
    <location>
        <begin position="46"/>
        <end position="101"/>
    </location>
</feature>
<keyword evidence="3" id="KW-0560">Oxidoreductase</keyword>
<dbReference type="SUPFAM" id="SSF51679">
    <property type="entry name" value="Bacterial luciferase-like"/>
    <property type="match status" value="1"/>
</dbReference>
<evidence type="ECO:0000256" key="1">
    <source>
        <dbReference type="ARBA" id="ARBA00022630"/>
    </source>
</evidence>
<organism evidence="6 7">
    <name type="scientific">Streptomyces cacaoi</name>
    <dbReference type="NCBI Taxonomy" id="1898"/>
    <lineage>
        <taxon>Bacteria</taxon>
        <taxon>Bacillati</taxon>
        <taxon>Actinomycetota</taxon>
        <taxon>Actinomycetes</taxon>
        <taxon>Kitasatosporales</taxon>
        <taxon>Streptomycetaceae</taxon>
        <taxon>Streptomyces</taxon>
    </lineage>
</organism>
<dbReference type="Gene3D" id="3.20.20.30">
    <property type="entry name" value="Luciferase-like domain"/>
    <property type="match status" value="1"/>
</dbReference>
<dbReference type="InterPro" id="IPR036661">
    <property type="entry name" value="Luciferase-like_sf"/>
</dbReference>
<dbReference type="AlphaFoldDB" id="A0A4Y3R2W3"/>
<dbReference type="RefSeq" id="WP_086814042.1">
    <property type="nucleotide sequence ID" value="NZ_BJMM01000017.1"/>
</dbReference>
<keyword evidence="7" id="KW-1185">Reference proteome</keyword>
<dbReference type="Proteomes" id="UP000319210">
    <property type="component" value="Unassembled WGS sequence"/>
</dbReference>
<evidence type="ECO:0000259" key="5">
    <source>
        <dbReference type="Pfam" id="PF00296"/>
    </source>
</evidence>
<dbReference type="GO" id="GO:0016705">
    <property type="term" value="F:oxidoreductase activity, acting on paired donors, with incorporation or reduction of molecular oxygen"/>
    <property type="evidence" value="ECO:0007669"/>
    <property type="project" value="InterPro"/>
</dbReference>
<dbReference type="GO" id="GO:0004497">
    <property type="term" value="F:monooxygenase activity"/>
    <property type="evidence" value="ECO:0007669"/>
    <property type="project" value="UniProtKB-KW"/>
</dbReference>
<dbReference type="InterPro" id="IPR011251">
    <property type="entry name" value="Luciferase-like_dom"/>
</dbReference>
<keyword evidence="4" id="KW-0503">Monooxygenase</keyword>
<proteinExistence type="predicted"/>
<evidence type="ECO:0000256" key="2">
    <source>
        <dbReference type="ARBA" id="ARBA00022643"/>
    </source>
</evidence>
<dbReference type="PANTHER" id="PTHR30011:SF16">
    <property type="entry name" value="C2H2 FINGER DOMAIN TRANSCRIPTION FACTOR (EUROFUNG)-RELATED"/>
    <property type="match status" value="1"/>
</dbReference>
<keyword evidence="2" id="KW-0288">FMN</keyword>
<evidence type="ECO:0000256" key="4">
    <source>
        <dbReference type="ARBA" id="ARBA00023033"/>
    </source>
</evidence>
<dbReference type="Pfam" id="PF00296">
    <property type="entry name" value="Bac_luciferase"/>
    <property type="match status" value="1"/>
</dbReference>
<dbReference type="EMBL" id="BJMM01000017">
    <property type="protein sequence ID" value="GEB51048.1"/>
    <property type="molecule type" value="Genomic_DNA"/>
</dbReference>
<evidence type="ECO:0000256" key="3">
    <source>
        <dbReference type="ARBA" id="ARBA00023002"/>
    </source>
</evidence>
<accession>A0A4Y3R2W3</accession>
<name>A0A4Y3R2W3_STRCI</name>
<sequence length="276" mass="29844">MLHAPPGRLTLGVLLPGRLDYPFQEFLAMELERGRVDALLAPGPRAPDAPDPVTLLSGLSGATEHIGLVAPGSPSGWDPHRLARRHVSLDVLSSGRAGWHITGPEGTAVDETLRLWDAAHRDGMPGMAPPVQRQPVLFRTDDPTAGDTFTTRYADVVLTSPHDLPSARRRYAELADGVRAAARNPEHVLIWPVLTPSRGATPANLADRMQHWYEERAADGFLLSFPGQAGPLVDFVDHVVPELWRRGLFPNAYDGRDLRGTLGLPDPTPAPGGVHA</sequence>
<dbReference type="InterPro" id="IPR051260">
    <property type="entry name" value="Diverse_substr_monoxygenases"/>
</dbReference>
<gene>
    <name evidence="6" type="ORF">SCA03_35990</name>
</gene>
<evidence type="ECO:0000313" key="6">
    <source>
        <dbReference type="EMBL" id="GEB51048.1"/>
    </source>
</evidence>
<evidence type="ECO:0000313" key="7">
    <source>
        <dbReference type="Proteomes" id="UP000319210"/>
    </source>
</evidence>
<protein>
    <recommendedName>
        <fullName evidence="5">Luciferase-like domain-containing protein</fullName>
    </recommendedName>
</protein>
<dbReference type="PANTHER" id="PTHR30011">
    <property type="entry name" value="ALKANESULFONATE MONOOXYGENASE-RELATED"/>
    <property type="match status" value="1"/>
</dbReference>